<evidence type="ECO:0000313" key="2">
    <source>
        <dbReference type="EMBL" id="MFD1635297.1"/>
    </source>
</evidence>
<sequence length="251" mass="29018">MTENSPLNYDKYELNQEASICSFKEELKSPSLSLLAPRKDFDGESIEVAEEGEFRWIDRSVIDQLMYMDTQQTAKFVETIDDTALLRSMLVELKKAHQQTELERFEERLQHAESEEEKEDIRENHLPLGDESLLPANTEAAPTELTKHEASIIDYDYEAINEDSTADEIVAEFVDYEFRSIPEIIWEAEQQEGFSRGIPEKLLYKLAEKHLALDSGTVDKTVNELESKNLVNRTFPYHIRGSAPSVVRKWR</sequence>
<dbReference type="AlphaFoldDB" id="A0ABD6D1Q8"/>
<evidence type="ECO:0000256" key="1">
    <source>
        <dbReference type="SAM" id="Coils"/>
    </source>
</evidence>
<organism evidence="2 3">
    <name type="scientific">Haloplanus ruber</name>
    <dbReference type="NCBI Taxonomy" id="869892"/>
    <lineage>
        <taxon>Archaea</taxon>
        <taxon>Methanobacteriati</taxon>
        <taxon>Methanobacteriota</taxon>
        <taxon>Stenosarchaea group</taxon>
        <taxon>Halobacteria</taxon>
        <taxon>Halobacteriales</taxon>
        <taxon>Haloferacaceae</taxon>
        <taxon>Haloplanus</taxon>
    </lineage>
</organism>
<name>A0ABD6D1Q8_9EURY</name>
<dbReference type="EMBL" id="JBHUDL010000011">
    <property type="protein sequence ID" value="MFD1635297.1"/>
    <property type="molecule type" value="Genomic_DNA"/>
</dbReference>
<dbReference type="Proteomes" id="UP001597075">
    <property type="component" value="Unassembled WGS sequence"/>
</dbReference>
<proteinExistence type="predicted"/>
<reference evidence="2 3" key="1">
    <citation type="journal article" date="2019" name="Int. J. Syst. Evol. Microbiol.">
        <title>The Global Catalogue of Microorganisms (GCM) 10K type strain sequencing project: providing services to taxonomists for standard genome sequencing and annotation.</title>
        <authorList>
            <consortium name="The Broad Institute Genomics Platform"/>
            <consortium name="The Broad Institute Genome Sequencing Center for Infectious Disease"/>
            <person name="Wu L."/>
            <person name="Ma J."/>
        </authorList>
    </citation>
    <scope>NUCLEOTIDE SEQUENCE [LARGE SCALE GENOMIC DNA]</scope>
    <source>
        <strain evidence="2 3">CGMCC 1.10594</strain>
    </source>
</reference>
<gene>
    <name evidence="2" type="ORF">ACFSBJ_16365</name>
</gene>
<evidence type="ECO:0000313" key="3">
    <source>
        <dbReference type="Proteomes" id="UP001597075"/>
    </source>
</evidence>
<protein>
    <recommendedName>
        <fullName evidence="4">MarR family transcriptional regulator</fullName>
    </recommendedName>
</protein>
<keyword evidence="3" id="KW-1185">Reference proteome</keyword>
<accession>A0ABD6D1Q8</accession>
<keyword evidence="1" id="KW-0175">Coiled coil</keyword>
<evidence type="ECO:0008006" key="4">
    <source>
        <dbReference type="Google" id="ProtNLM"/>
    </source>
</evidence>
<feature type="coiled-coil region" evidence="1">
    <location>
        <begin position="95"/>
        <end position="122"/>
    </location>
</feature>
<comment type="caution">
    <text evidence="2">The sequence shown here is derived from an EMBL/GenBank/DDBJ whole genome shotgun (WGS) entry which is preliminary data.</text>
</comment>
<dbReference type="RefSeq" id="WP_256406473.1">
    <property type="nucleotide sequence ID" value="NZ_CP187153.1"/>
</dbReference>